<gene>
    <name evidence="3" type="primary">prsA</name>
    <name evidence="3" type="ORF">DYBT9623_00984</name>
</gene>
<accession>A0ABM8ULA1</accession>
<dbReference type="Pfam" id="PF00639">
    <property type="entry name" value="Rotamase"/>
    <property type="match status" value="1"/>
</dbReference>
<keyword evidence="1" id="KW-0697">Rotamase</keyword>
<dbReference type="Gene3D" id="3.30.1330.60">
    <property type="entry name" value="OmpA-like domain"/>
    <property type="match status" value="1"/>
</dbReference>
<sequence length="771" mass="88067">MGCHLKLNNMLRATSFIITTALFTTLSCKTSAPPKQAVTEEQPLLEIGNEKFSIDEYQDSYNKNKFASDSTKELTPKEYLDLYTDVKIKVMQAKQDGRDTTLDYREEIASYREQLAKNHLVDKDLVEKFTNEAYNRLKQEVRASHILVAVSEDAAPADTLEAHRAAIALRGRLEEGSDFGDIASRFSKDATAKKNKGDLGYFTAFQTLYPIENAAYNLSVGRVSQPVRTKTGYHLIKVTDRRANRGMIQIAHIMVQDTNAAAGQKEAAKAKIDEAYKLLQDGESWADVVANYSDDKQSKKNNGLLPLFGIGEMVPEIEEAAYALSKPESYSKPVLTIYGWHIIKLIQKKPIESFAVMAPALRKKVVTDSRGKIIEAARARQLRNKYAVQEFADQYQEMAGLQDSSLITGKWDYQRAVSKDWSASTLFKIEEQSYDALSFLDFVKRRQQRRPKDSSPAVIFNRYYNEYLSECLFQYEREHLEETNPEFRSLLKEIKEGVLLSQVMEENVWQKSLSDSTGQVRFYEQNKGRYNYPERALATVISAKDTQTVNSIRKILAVAPYRLERKSKEILFEAGSTIISPAETSSLEDLALIMQKNPDYVVEIAGYRSTEEPEMASAARIRNVVKYLNTQNIPILRIIEKDYGSFRQAAEAERNRRVAFQFYSQSIKDVEKVYNSDAGASVLIEDGYFNRDNRYLAKAKWDIGEQTSEENGAATWVNIRKIEPARPKTFMEARGSVINDYQKELEKQWVNRLQQQYPVKVNAQELEKIKR</sequence>
<evidence type="ECO:0000313" key="3">
    <source>
        <dbReference type="EMBL" id="CAG5068255.1"/>
    </source>
</evidence>
<evidence type="ECO:0000313" key="4">
    <source>
        <dbReference type="Proteomes" id="UP000679725"/>
    </source>
</evidence>
<protein>
    <submittedName>
        <fullName evidence="3">Foldase protein PrsA</fullName>
        <ecNumber evidence="3">5.2.1.8</ecNumber>
    </submittedName>
</protein>
<reference evidence="3 4" key="1">
    <citation type="submission" date="2021-04" db="EMBL/GenBank/DDBJ databases">
        <authorList>
            <person name="Rodrigo-Torres L."/>
            <person name="Arahal R. D."/>
            <person name="Lucena T."/>
        </authorList>
    </citation>
    <scope>NUCLEOTIDE SEQUENCE [LARGE SCALE GENOMIC DNA]</scope>
    <source>
        <strain evidence="3 4">CECT 9623</strain>
    </source>
</reference>
<evidence type="ECO:0000256" key="1">
    <source>
        <dbReference type="PROSITE-ProRule" id="PRU00278"/>
    </source>
</evidence>
<dbReference type="SUPFAM" id="SSF54534">
    <property type="entry name" value="FKBP-like"/>
    <property type="match status" value="2"/>
</dbReference>
<dbReference type="PANTHER" id="PTHR47245:SF2">
    <property type="entry name" value="PEPTIDYL-PROLYL CIS-TRANS ISOMERASE HP_0175-RELATED"/>
    <property type="match status" value="1"/>
</dbReference>
<name>A0ABM8ULA1_9BACT</name>
<dbReference type="InterPro" id="IPR050245">
    <property type="entry name" value="PrsA_foldase"/>
</dbReference>
<dbReference type="SUPFAM" id="SSF103088">
    <property type="entry name" value="OmpA-like"/>
    <property type="match status" value="1"/>
</dbReference>
<dbReference type="GO" id="GO:0003755">
    <property type="term" value="F:peptidyl-prolyl cis-trans isomerase activity"/>
    <property type="evidence" value="ECO:0007669"/>
    <property type="project" value="UniProtKB-EC"/>
</dbReference>
<feature type="domain" description="PpiC" evidence="2">
    <location>
        <begin position="138"/>
        <end position="240"/>
    </location>
</feature>
<dbReference type="InterPro" id="IPR046357">
    <property type="entry name" value="PPIase_dom_sf"/>
</dbReference>
<dbReference type="Pfam" id="PF13616">
    <property type="entry name" value="Rotamase_3"/>
    <property type="match status" value="1"/>
</dbReference>
<dbReference type="PROSITE" id="PS51257">
    <property type="entry name" value="PROKAR_LIPOPROTEIN"/>
    <property type="match status" value="1"/>
</dbReference>
<dbReference type="InterPro" id="IPR036737">
    <property type="entry name" value="OmpA-like_sf"/>
</dbReference>
<dbReference type="PANTHER" id="PTHR47245">
    <property type="entry name" value="PEPTIDYLPROLYL ISOMERASE"/>
    <property type="match status" value="1"/>
</dbReference>
<dbReference type="PROSITE" id="PS50198">
    <property type="entry name" value="PPIC_PPIASE_2"/>
    <property type="match status" value="2"/>
</dbReference>
<dbReference type="EMBL" id="CAJRAU010000001">
    <property type="protein sequence ID" value="CAG5068255.1"/>
    <property type="molecule type" value="Genomic_DNA"/>
</dbReference>
<dbReference type="Proteomes" id="UP000679725">
    <property type="component" value="Unassembled WGS sequence"/>
</dbReference>
<organism evidence="3 4">
    <name type="scientific">Dyadobacter linearis</name>
    <dbReference type="NCBI Taxonomy" id="2823330"/>
    <lineage>
        <taxon>Bacteria</taxon>
        <taxon>Pseudomonadati</taxon>
        <taxon>Bacteroidota</taxon>
        <taxon>Cytophagia</taxon>
        <taxon>Cytophagales</taxon>
        <taxon>Spirosomataceae</taxon>
        <taxon>Dyadobacter</taxon>
    </lineage>
</organism>
<proteinExistence type="predicted"/>
<keyword evidence="4" id="KW-1185">Reference proteome</keyword>
<dbReference type="InterPro" id="IPR000297">
    <property type="entry name" value="PPIase_PpiC"/>
</dbReference>
<keyword evidence="1 3" id="KW-0413">Isomerase</keyword>
<feature type="domain" description="PpiC" evidence="2">
    <location>
        <begin position="245"/>
        <end position="347"/>
    </location>
</feature>
<evidence type="ECO:0000259" key="2">
    <source>
        <dbReference type="PROSITE" id="PS50198"/>
    </source>
</evidence>
<dbReference type="EC" id="5.2.1.8" evidence="3"/>
<comment type="caution">
    <text evidence="3">The sequence shown here is derived from an EMBL/GenBank/DDBJ whole genome shotgun (WGS) entry which is preliminary data.</text>
</comment>
<dbReference type="Gene3D" id="3.10.50.40">
    <property type="match status" value="2"/>
</dbReference>